<dbReference type="Proteomes" id="UP000192513">
    <property type="component" value="Unassembled WGS sequence"/>
</dbReference>
<gene>
    <name evidence="1" type="ORF">BST39_05065</name>
</gene>
<name>A0A1X0IGC5_9MYCO</name>
<comment type="caution">
    <text evidence="1">The sequence shown here is derived from an EMBL/GenBank/DDBJ whole genome shotgun (WGS) entry which is preliminary data.</text>
</comment>
<dbReference type="EMBL" id="MVIE01000004">
    <property type="protein sequence ID" value="ORB45568.1"/>
    <property type="molecule type" value="Genomic_DNA"/>
</dbReference>
<protein>
    <submittedName>
        <fullName evidence="1">Uncharacterized protein</fullName>
    </submittedName>
</protein>
<dbReference type="AlphaFoldDB" id="A0A1X0IGC5"/>
<reference evidence="1 2" key="1">
    <citation type="submission" date="2017-02" db="EMBL/GenBank/DDBJ databases">
        <title>The new phylogeny of genus Mycobacterium.</title>
        <authorList>
            <person name="Tortoli E."/>
            <person name="Trovato A."/>
            <person name="Cirillo D.M."/>
        </authorList>
    </citation>
    <scope>NUCLEOTIDE SEQUENCE [LARGE SCALE GENOMIC DNA]</scope>
    <source>
        <strain evidence="1 2">DSM 45000</strain>
    </source>
</reference>
<organism evidence="1 2">
    <name type="scientific">Mycobacterium paraseoulense</name>
    <dbReference type="NCBI Taxonomy" id="590652"/>
    <lineage>
        <taxon>Bacteria</taxon>
        <taxon>Bacillati</taxon>
        <taxon>Actinomycetota</taxon>
        <taxon>Actinomycetes</taxon>
        <taxon>Mycobacteriales</taxon>
        <taxon>Mycobacteriaceae</taxon>
        <taxon>Mycobacterium</taxon>
    </lineage>
</organism>
<proteinExistence type="predicted"/>
<sequence>MLVLAAEMNRAGFSVTIGVTSLVGAAARIRRHATVPVCGRDGDEETTRLSSQAIKLSSLPSIDLNVPRRLARCEPHHGCYVQRPK</sequence>
<accession>A0A1X0IGC5</accession>
<evidence type="ECO:0000313" key="2">
    <source>
        <dbReference type="Proteomes" id="UP000192513"/>
    </source>
</evidence>
<keyword evidence="2" id="KW-1185">Reference proteome</keyword>
<evidence type="ECO:0000313" key="1">
    <source>
        <dbReference type="EMBL" id="ORB45568.1"/>
    </source>
</evidence>
<dbReference type="RefSeq" id="WP_083169609.1">
    <property type="nucleotide sequence ID" value="NZ_AP022619.1"/>
</dbReference>